<gene>
    <name evidence="2" type="ORF">UFOVP346_26</name>
</gene>
<feature type="domain" description="YspA cpYpsA-related SLOG" evidence="1">
    <location>
        <begin position="4"/>
        <end position="81"/>
    </location>
</feature>
<sequence length="129" mass="14204">MTIKVLVCGGRDYNDREFMYKVLDELVREGNHYTEPDSFNRKFPTITIIHGNAKGADKMAGDWANDRGSKQVIFPANWNTHGKGVGHIRNQEMLDKGTPDVVIAFPGTAGTKSMIAKAKRAGVQVVEVG</sequence>
<name>A0A6J5M5V2_9CAUD</name>
<dbReference type="Pfam" id="PF10686">
    <property type="entry name" value="YAcAr"/>
    <property type="match status" value="1"/>
</dbReference>
<protein>
    <submittedName>
        <fullName evidence="2">Mycobacteriophage D29, Gp61</fullName>
    </submittedName>
</protein>
<reference evidence="2" key="1">
    <citation type="submission" date="2020-04" db="EMBL/GenBank/DDBJ databases">
        <authorList>
            <person name="Chiriac C."/>
            <person name="Salcher M."/>
            <person name="Ghai R."/>
            <person name="Kavagutti S V."/>
        </authorList>
    </citation>
    <scope>NUCLEOTIDE SEQUENCE</scope>
</reference>
<evidence type="ECO:0000313" key="2">
    <source>
        <dbReference type="EMBL" id="CAB4139179.1"/>
    </source>
</evidence>
<dbReference type="InterPro" id="IPR019627">
    <property type="entry name" value="YAcAr"/>
</dbReference>
<evidence type="ECO:0000259" key="1">
    <source>
        <dbReference type="Pfam" id="PF10686"/>
    </source>
</evidence>
<proteinExistence type="predicted"/>
<dbReference type="EMBL" id="LR796352">
    <property type="protein sequence ID" value="CAB4139179.1"/>
    <property type="molecule type" value="Genomic_DNA"/>
</dbReference>
<accession>A0A6J5M5V2</accession>
<organism evidence="2">
    <name type="scientific">uncultured Caudovirales phage</name>
    <dbReference type="NCBI Taxonomy" id="2100421"/>
    <lineage>
        <taxon>Viruses</taxon>
        <taxon>Duplodnaviria</taxon>
        <taxon>Heunggongvirae</taxon>
        <taxon>Uroviricota</taxon>
        <taxon>Caudoviricetes</taxon>
        <taxon>Peduoviridae</taxon>
        <taxon>Maltschvirus</taxon>
        <taxon>Maltschvirus maltsch</taxon>
    </lineage>
</organism>